<comment type="subcellular location">
    <subcellularLocation>
        <location evidence="1">Membrane</location>
        <topology evidence="1">Multi-pass membrane protein</topology>
    </subcellularLocation>
</comment>
<evidence type="ECO:0000313" key="8">
    <source>
        <dbReference type="Proteomes" id="UP000434582"/>
    </source>
</evidence>
<feature type="transmembrane region" description="Helical" evidence="5">
    <location>
        <begin position="223"/>
        <end position="243"/>
    </location>
</feature>
<reference evidence="7 8" key="1">
    <citation type="submission" date="2019-10" db="EMBL/GenBank/DDBJ databases">
        <title>Draft whole-genome sequence of the purple nonsulfur photosynthetic bacterium Roseospira navarrensis DSM 15114.</title>
        <authorList>
            <person name="Kyndt J.A."/>
            <person name="Meyer T.E."/>
        </authorList>
    </citation>
    <scope>NUCLEOTIDE SEQUENCE [LARGE SCALE GENOMIC DNA]</scope>
    <source>
        <strain evidence="7 8">DSM 15114</strain>
    </source>
</reference>
<evidence type="ECO:0000256" key="5">
    <source>
        <dbReference type="SAM" id="Phobius"/>
    </source>
</evidence>
<feature type="domain" description="O-antigen ligase-related" evidence="6">
    <location>
        <begin position="189"/>
        <end position="329"/>
    </location>
</feature>
<feature type="transmembrane region" description="Helical" evidence="5">
    <location>
        <begin position="161"/>
        <end position="180"/>
    </location>
</feature>
<evidence type="ECO:0000256" key="2">
    <source>
        <dbReference type="ARBA" id="ARBA00022692"/>
    </source>
</evidence>
<evidence type="ECO:0000313" key="7">
    <source>
        <dbReference type="EMBL" id="MQX35421.1"/>
    </source>
</evidence>
<proteinExistence type="predicted"/>
<comment type="caution">
    <text evidence="7">The sequence shown here is derived from an EMBL/GenBank/DDBJ whole genome shotgun (WGS) entry which is preliminary data.</text>
</comment>
<keyword evidence="2 5" id="KW-0812">Transmembrane</keyword>
<dbReference type="AlphaFoldDB" id="A0A7X2D288"/>
<sequence>MAAPRGPSPIVQGMPVRSSHITSLLPFALALMPLPAVIVAGAFASASIAVVILGGLWLAWVDRARLMLAGQLALLAATGVMALTYPGKPTEGVLFAATALCALAWPRLLDHLSARTLTGARVVFVASAVLLPVLLLVRALYLHAEIIPPFSLAPDMLAKPTFLAMPLVPAAVLLLVRWRFCTPLAAAFTSFMAIMAVGSASSTATLGFALGAAAVLAAYRRPWAGFGVAAGVLLLPLALSLAVQIAGVTDWSQVWLRGSWIHRLDLWQRALILFQQAPWTGHGFDTYAHIQGAVDMGTLTFEHVGRNHAHSAAMQLLAEGGAPALLALFGLLALLAFPPGRPRADRLREAARLGTLAAAVTPPAIGLNLWSDFTTMLVMYPLLAFALFVPARPDALSPGRGGTAPAPAASPG</sequence>
<dbReference type="Pfam" id="PF04932">
    <property type="entry name" value="Wzy_C"/>
    <property type="match status" value="1"/>
</dbReference>
<evidence type="ECO:0000256" key="1">
    <source>
        <dbReference type="ARBA" id="ARBA00004141"/>
    </source>
</evidence>
<dbReference type="GO" id="GO:0016020">
    <property type="term" value="C:membrane"/>
    <property type="evidence" value="ECO:0007669"/>
    <property type="project" value="UniProtKB-SubCell"/>
</dbReference>
<feature type="transmembrane region" description="Helical" evidence="5">
    <location>
        <begin position="316"/>
        <end position="337"/>
    </location>
</feature>
<feature type="transmembrane region" description="Helical" evidence="5">
    <location>
        <begin position="66"/>
        <end position="86"/>
    </location>
</feature>
<feature type="transmembrane region" description="Helical" evidence="5">
    <location>
        <begin position="373"/>
        <end position="391"/>
    </location>
</feature>
<organism evidence="7 8">
    <name type="scientific">Roseospira navarrensis</name>
    <dbReference type="NCBI Taxonomy" id="140058"/>
    <lineage>
        <taxon>Bacteria</taxon>
        <taxon>Pseudomonadati</taxon>
        <taxon>Pseudomonadota</taxon>
        <taxon>Alphaproteobacteria</taxon>
        <taxon>Rhodospirillales</taxon>
        <taxon>Rhodospirillaceae</taxon>
        <taxon>Roseospira</taxon>
    </lineage>
</organism>
<feature type="transmembrane region" description="Helical" evidence="5">
    <location>
        <begin position="121"/>
        <end position="141"/>
    </location>
</feature>
<keyword evidence="3 5" id="KW-1133">Transmembrane helix</keyword>
<feature type="transmembrane region" description="Helical" evidence="5">
    <location>
        <begin position="34"/>
        <end position="59"/>
    </location>
</feature>
<keyword evidence="4 5" id="KW-0472">Membrane</keyword>
<dbReference type="OrthoDB" id="8050531at2"/>
<protein>
    <recommendedName>
        <fullName evidence="6">O-antigen ligase-related domain-containing protein</fullName>
    </recommendedName>
</protein>
<feature type="transmembrane region" description="Helical" evidence="5">
    <location>
        <begin position="192"/>
        <end position="217"/>
    </location>
</feature>
<evidence type="ECO:0000256" key="4">
    <source>
        <dbReference type="ARBA" id="ARBA00023136"/>
    </source>
</evidence>
<keyword evidence="8" id="KW-1185">Reference proteome</keyword>
<name>A0A7X2D288_9PROT</name>
<dbReference type="InterPro" id="IPR007016">
    <property type="entry name" value="O-antigen_ligase-rel_domated"/>
</dbReference>
<evidence type="ECO:0000259" key="6">
    <source>
        <dbReference type="Pfam" id="PF04932"/>
    </source>
</evidence>
<dbReference type="Proteomes" id="UP000434582">
    <property type="component" value="Unassembled WGS sequence"/>
</dbReference>
<accession>A0A7X2D288</accession>
<gene>
    <name evidence="7" type="ORF">GHC57_02700</name>
</gene>
<feature type="transmembrane region" description="Helical" evidence="5">
    <location>
        <begin position="92"/>
        <end position="109"/>
    </location>
</feature>
<evidence type="ECO:0000256" key="3">
    <source>
        <dbReference type="ARBA" id="ARBA00022989"/>
    </source>
</evidence>
<dbReference type="EMBL" id="WIVE01000004">
    <property type="protein sequence ID" value="MQX35421.1"/>
    <property type="molecule type" value="Genomic_DNA"/>
</dbReference>